<dbReference type="Gene3D" id="6.10.20.40">
    <property type="entry name" value="TEA/ATTS domain"/>
    <property type="match status" value="1"/>
</dbReference>
<sequence length="708" mass="79774">MDNYRGIVPSNAPLHDGILDEISLPNRVLQERCGNRQQEYLDPELPDHRKHALYPPTENVYGGNVPSYVGSHQAYSSFLDEAQEEQELSKESYHLFRMLMRSDAYKKYRMRQPKDKDSKDQEQTWPDHMERAFFLALVKYPPMGRRKQMYEGKPRGRNELIAFAIEKWTGEARTRKQVSSHIQVLKPLFKEYPKIMKYMAKDDSEHRSNRHHHSEAAMLRRRMPGYHQIRQLDFNCVDQGITYSSQRDDPLPPPSHVLTSNTTAPDPSIEPGYFEMYVHDTSQGTARSLHTFTKIEDRPEHSALVLTDASQEALLPHHLRELLGGKTPECNVIIANASIALMDGKLPQGVELGINLELTTTYDHTSVDHFESNAHFFSGANGVVQCDGQLGYSLDTRRLHAKTGIFASGFWARKFVELSSKLREANRKHNNLMPNRGQAAATDEDVQRLRDGVREELSGLSAVQEIFAVRRTGYEGQEFTAERILIIGWTFKQAERGKPGRTSWKRVIFPSPPKEELPKQEHQPQQYAPLTLELPANPNPAMLPSTQSSFDQSSFELDPLSTIGMTGLPTNVSSAAPPLPDMSQEDFTGGHINIYLEPTMSMQGYYDISSQPSPLDPSGGMATASQQSSYDQMQAYPRQWSNYAGLENDIYGQHMQSYQDSAVAAAAAQHSGYGRPHGQTKDEAALAAGHYMGHDVHGGRRDSGMLGM</sequence>
<evidence type="ECO:0000313" key="9">
    <source>
        <dbReference type="EMBL" id="KAF2090993.1"/>
    </source>
</evidence>
<dbReference type="GO" id="GO:0005667">
    <property type="term" value="C:transcription regulator complex"/>
    <property type="evidence" value="ECO:0007669"/>
    <property type="project" value="TreeGrafter"/>
</dbReference>
<dbReference type="SMART" id="SM00426">
    <property type="entry name" value="TEA"/>
    <property type="match status" value="1"/>
</dbReference>
<evidence type="ECO:0000256" key="5">
    <source>
        <dbReference type="ARBA" id="ARBA00023242"/>
    </source>
</evidence>
<dbReference type="GO" id="GO:0000981">
    <property type="term" value="F:DNA-binding transcription factor activity, RNA polymerase II-specific"/>
    <property type="evidence" value="ECO:0007669"/>
    <property type="project" value="TreeGrafter"/>
</dbReference>
<dbReference type="InterPro" id="IPR050937">
    <property type="entry name" value="TEC1_TEAD_TF"/>
</dbReference>
<dbReference type="EMBL" id="ML978712">
    <property type="protein sequence ID" value="KAF2090993.1"/>
    <property type="molecule type" value="Genomic_DNA"/>
</dbReference>
<comment type="subcellular location">
    <subcellularLocation>
        <location evidence="1">Nucleus</location>
    </subcellularLocation>
</comment>
<accession>A0A9P4HZZ4</accession>
<keyword evidence="5" id="KW-0539">Nucleus</keyword>
<gene>
    <name evidence="9" type="ORF">K490DRAFT_53914</name>
</gene>
<keyword evidence="4" id="KW-0804">Transcription</keyword>
<dbReference type="PROSITE" id="PS51088">
    <property type="entry name" value="TEA_2"/>
    <property type="match status" value="1"/>
</dbReference>
<evidence type="ECO:0000256" key="4">
    <source>
        <dbReference type="ARBA" id="ARBA00023163"/>
    </source>
</evidence>
<feature type="compositionally biased region" description="Polar residues" evidence="7">
    <location>
        <begin position="623"/>
        <end position="632"/>
    </location>
</feature>
<feature type="domain" description="TEA" evidence="8">
    <location>
        <begin position="118"/>
        <end position="192"/>
    </location>
</feature>
<dbReference type="OrthoDB" id="10006572at2759"/>
<feature type="DNA-binding region" description="TEA" evidence="6">
    <location>
        <begin position="118"/>
        <end position="192"/>
    </location>
</feature>
<dbReference type="GO" id="GO:0000978">
    <property type="term" value="F:RNA polymerase II cis-regulatory region sequence-specific DNA binding"/>
    <property type="evidence" value="ECO:0007669"/>
    <property type="project" value="TreeGrafter"/>
</dbReference>
<name>A0A9P4HZZ4_9PEZI</name>
<evidence type="ECO:0000256" key="7">
    <source>
        <dbReference type="SAM" id="MobiDB-lite"/>
    </source>
</evidence>
<dbReference type="Proteomes" id="UP000799776">
    <property type="component" value="Unassembled WGS sequence"/>
</dbReference>
<dbReference type="PANTHER" id="PTHR11834">
    <property type="entry name" value="TRANSCRIPTIONAL ENHANCER FACTOR TEF RELATED"/>
    <property type="match status" value="1"/>
</dbReference>
<organism evidence="9 10">
    <name type="scientific">Saccharata proteae CBS 121410</name>
    <dbReference type="NCBI Taxonomy" id="1314787"/>
    <lineage>
        <taxon>Eukaryota</taxon>
        <taxon>Fungi</taxon>
        <taxon>Dikarya</taxon>
        <taxon>Ascomycota</taxon>
        <taxon>Pezizomycotina</taxon>
        <taxon>Dothideomycetes</taxon>
        <taxon>Dothideomycetes incertae sedis</taxon>
        <taxon>Botryosphaeriales</taxon>
        <taxon>Saccharataceae</taxon>
        <taxon>Saccharata</taxon>
    </lineage>
</organism>
<reference evidence="9" key="1">
    <citation type="journal article" date="2020" name="Stud. Mycol.">
        <title>101 Dothideomycetes genomes: a test case for predicting lifestyles and emergence of pathogens.</title>
        <authorList>
            <person name="Haridas S."/>
            <person name="Albert R."/>
            <person name="Binder M."/>
            <person name="Bloem J."/>
            <person name="Labutti K."/>
            <person name="Salamov A."/>
            <person name="Andreopoulos B."/>
            <person name="Baker S."/>
            <person name="Barry K."/>
            <person name="Bills G."/>
            <person name="Bluhm B."/>
            <person name="Cannon C."/>
            <person name="Castanera R."/>
            <person name="Culley D."/>
            <person name="Daum C."/>
            <person name="Ezra D."/>
            <person name="Gonzalez J."/>
            <person name="Henrissat B."/>
            <person name="Kuo A."/>
            <person name="Liang C."/>
            <person name="Lipzen A."/>
            <person name="Lutzoni F."/>
            <person name="Magnuson J."/>
            <person name="Mondo S."/>
            <person name="Nolan M."/>
            <person name="Ohm R."/>
            <person name="Pangilinan J."/>
            <person name="Park H.-J."/>
            <person name="Ramirez L."/>
            <person name="Alfaro M."/>
            <person name="Sun H."/>
            <person name="Tritt A."/>
            <person name="Yoshinaga Y."/>
            <person name="Zwiers L.-H."/>
            <person name="Turgeon B."/>
            <person name="Goodwin S."/>
            <person name="Spatafora J."/>
            <person name="Crous P."/>
            <person name="Grigoriev I."/>
        </authorList>
    </citation>
    <scope>NUCLEOTIDE SEQUENCE</scope>
    <source>
        <strain evidence="9">CBS 121410</strain>
    </source>
</reference>
<evidence type="ECO:0000256" key="1">
    <source>
        <dbReference type="ARBA" id="ARBA00004123"/>
    </source>
</evidence>
<keyword evidence="3" id="KW-0805">Transcription regulation</keyword>
<feature type="region of interest" description="Disordered" evidence="7">
    <location>
        <begin position="612"/>
        <end position="632"/>
    </location>
</feature>
<comment type="similarity">
    <text evidence="2">Belongs to the TEC1 family.</text>
</comment>
<keyword evidence="10" id="KW-1185">Reference proteome</keyword>
<dbReference type="PANTHER" id="PTHR11834:SF0">
    <property type="entry name" value="PROTEIN SCALLOPED"/>
    <property type="match status" value="1"/>
</dbReference>
<dbReference type="PRINTS" id="PR00065">
    <property type="entry name" value="TEADOMAIN"/>
</dbReference>
<evidence type="ECO:0000259" key="8">
    <source>
        <dbReference type="PROSITE" id="PS51088"/>
    </source>
</evidence>
<proteinExistence type="inferred from homology"/>
<dbReference type="InterPro" id="IPR000818">
    <property type="entry name" value="TEA/ATTS_dom"/>
</dbReference>
<dbReference type="InterPro" id="IPR038096">
    <property type="entry name" value="TEA/ATTS_sf"/>
</dbReference>
<dbReference type="Pfam" id="PF01285">
    <property type="entry name" value="TEA"/>
    <property type="match status" value="1"/>
</dbReference>
<dbReference type="GO" id="GO:0005634">
    <property type="term" value="C:nucleus"/>
    <property type="evidence" value="ECO:0007669"/>
    <property type="project" value="UniProtKB-SubCell"/>
</dbReference>
<comment type="caution">
    <text evidence="9">The sequence shown here is derived from an EMBL/GenBank/DDBJ whole genome shotgun (WGS) entry which is preliminary data.</text>
</comment>
<evidence type="ECO:0000256" key="6">
    <source>
        <dbReference type="PROSITE-ProRule" id="PRU00505"/>
    </source>
</evidence>
<dbReference type="AlphaFoldDB" id="A0A9P4HZZ4"/>
<protein>
    <submittedName>
        <fullName evidence="9">TEA-domain-containing protein</fullName>
    </submittedName>
</protein>
<evidence type="ECO:0000256" key="2">
    <source>
        <dbReference type="ARBA" id="ARBA00008421"/>
    </source>
</evidence>
<evidence type="ECO:0000256" key="3">
    <source>
        <dbReference type="ARBA" id="ARBA00023015"/>
    </source>
</evidence>
<evidence type="ECO:0000313" key="10">
    <source>
        <dbReference type="Proteomes" id="UP000799776"/>
    </source>
</evidence>